<organism evidence="1 2">
    <name type="scientific">Crocosphaera watsonii WH 8501</name>
    <dbReference type="NCBI Taxonomy" id="165597"/>
    <lineage>
        <taxon>Bacteria</taxon>
        <taxon>Bacillati</taxon>
        <taxon>Cyanobacteriota</taxon>
        <taxon>Cyanophyceae</taxon>
        <taxon>Oscillatoriophycideae</taxon>
        <taxon>Chroococcales</taxon>
        <taxon>Aphanothecaceae</taxon>
        <taxon>Crocosphaera</taxon>
    </lineage>
</organism>
<comment type="caution">
    <text evidence="1">The sequence shown here is derived from an EMBL/GenBank/DDBJ whole genome shotgun (WGS) entry which is preliminary data.</text>
</comment>
<evidence type="ECO:0000313" key="1">
    <source>
        <dbReference type="EMBL" id="EAM51272.1"/>
    </source>
</evidence>
<evidence type="ECO:0008006" key="3">
    <source>
        <dbReference type="Google" id="ProtNLM"/>
    </source>
</evidence>
<reference evidence="1" key="3">
    <citation type="submission" date="2016-12" db="EMBL/GenBank/DDBJ databases">
        <title>Annotation of the draft genome assembly of Crocosphaera watsonii WH 8501.</title>
        <authorList>
            <consortium name="US DOE Joint Genome Institute (JGI-ORNL)"/>
            <person name="Larimer F."/>
            <person name="Land M."/>
        </authorList>
    </citation>
    <scope>NUCLEOTIDE SEQUENCE</scope>
    <source>
        <strain evidence="1">WH 8501</strain>
    </source>
</reference>
<name>Q4C540_CROWT</name>
<dbReference type="EMBL" id="AADV02000006">
    <property type="protein sequence ID" value="EAM51272.1"/>
    <property type="molecule type" value="Genomic_DNA"/>
</dbReference>
<protein>
    <recommendedName>
        <fullName evidence="3">Late competence development protein ComFB</fullName>
    </recommendedName>
</protein>
<dbReference type="KEGG" id="cwa:CwatDRAFT_4418"/>
<proteinExistence type="predicted"/>
<accession>Q4C540</accession>
<dbReference type="Pfam" id="PF10719">
    <property type="entry name" value="ComFB"/>
    <property type="match status" value="1"/>
</dbReference>
<sequence length="187" mass="21873">MNYSIDSGAKVHVNIMELLVQNEIDKQLRLYPKKIRDYINKVEVATYALNRLPPLYASSLIGKEHQKRTGMQKYKSQITLAVRRSLAAIERDPIKKTVPIRPESYVEHDLAKESLDKLETLFKRQGILGDYQKLSWDNLYRVIYPLIAKLKYETIKRNELEFAALTDVSKQLSEELSQSYNLTQRER</sequence>
<keyword evidence="2" id="KW-1185">Reference proteome</keyword>
<gene>
    <name evidence="1" type="ORF">CwatDRAFT_4418</name>
</gene>
<dbReference type="AlphaFoldDB" id="Q4C540"/>
<reference evidence="1" key="1">
    <citation type="submission" date="2004-02" db="EMBL/GenBank/DDBJ databases">
        <authorList>
            <consortium name="DOE Joint Genome Institute"/>
        </authorList>
    </citation>
    <scope>NUCLEOTIDE SEQUENCE [LARGE SCALE GENOMIC DNA]</scope>
    <source>
        <strain evidence="1">WH 8501</strain>
    </source>
</reference>
<reference evidence="1" key="2">
    <citation type="submission" date="2005-06" db="EMBL/GenBank/DDBJ databases">
        <title>Sequencing of the draft genome and assembly of Crocosphaera watsonii WH 8501.</title>
        <authorList>
            <consortium name="US DOE Joint Genome Institute (JGI-PGF)"/>
            <person name="Copeland A."/>
            <person name="Lucas S."/>
            <person name="Lapidus A."/>
            <person name="Barry K."/>
            <person name="Detter C."/>
            <person name="Glavina T."/>
            <person name="Hammon N."/>
            <person name="Israni S."/>
            <person name="Pitluck S."/>
            <person name="Richardson P."/>
        </authorList>
    </citation>
    <scope>NUCLEOTIDE SEQUENCE [LARGE SCALE GENOMIC DNA]</scope>
    <source>
        <strain evidence="1">WH 8501</strain>
    </source>
</reference>
<dbReference type="OrthoDB" id="424065at2"/>
<dbReference type="Proteomes" id="UP000003922">
    <property type="component" value="Unassembled WGS sequence"/>
</dbReference>
<dbReference type="InterPro" id="IPR019657">
    <property type="entry name" value="ComFB"/>
</dbReference>
<evidence type="ECO:0000313" key="2">
    <source>
        <dbReference type="Proteomes" id="UP000003922"/>
    </source>
</evidence>